<evidence type="ECO:0000313" key="2">
    <source>
        <dbReference type="RefSeq" id="XP_070854889.1"/>
    </source>
</evidence>
<dbReference type="Proteomes" id="UP001652628">
    <property type="component" value="Chromosome 2"/>
</dbReference>
<sequence>MLQSTTHSRSVATTTVPPPPLGQFTHTLLVLQIFNEYAFKTLCSTSHRNTALKRNTREARVSGHLILRRSWGKEGTGQEIRKRRRQIRVSGLNPDKFIIK</sequence>
<evidence type="ECO:0000313" key="1">
    <source>
        <dbReference type="Proteomes" id="UP001652628"/>
    </source>
</evidence>
<protein>
    <submittedName>
        <fullName evidence="2">Uncharacterized protein</fullName>
    </submittedName>
</protein>
<gene>
    <name evidence="2" type="primary">LOC139354531</name>
</gene>
<reference evidence="2" key="1">
    <citation type="submission" date="2025-08" db="UniProtKB">
        <authorList>
            <consortium name="RefSeq"/>
        </authorList>
    </citation>
    <scope>IDENTIFICATION</scope>
</reference>
<accession>A0ABM4TY45</accession>
<name>A0ABM4TY45_DROSZ</name>
<keyword evidence="1" id="KW-1185">Reference proteome</keyword>
<dbReference type="GeneID" id="139354531"/>
<proteinExistence type="predicted"/>
<dbReference type="RefSeq" id="XP_070854889.1">
    <property type="nucleotide sequence ID" value="XM_070998788.1"/>
</dbReference>
<organism evidence="1 2">
    <name type="scientific">Drosophila suzukii</name>
    <name type="common">Spotted-wing drosophila fruit fly</name>
    <dbReference type="NCBI Taxonomy" id="28584"/>
    <lineage>
        <taxon>Eukaryota</taxon>
        <taxon>Metazoa</taxon>
        <taxon>Ecdysozoa</taxon>
        <taxon>Arthropoda</taxon>
        <taxon>Hexapoda</taxon>
        <taxon>Insecta</taxon>
        <taxon>Pterygota</taxon>
        <taxon>Neoptera</taxon>
        <taxon>Endopterygota</taxon>
        <taxon>Diptera</taxon>
        <taxon>Brachycera</taxon>
        <taxon>Muscomorpha</taxon>
        <taxon>Ephydroidea</taxon>
        <taxon>Drosophilidae</taxon>
        <taxon>Drosophila</taxon>
        <taxon>Sophophora</taxon>
    </lineage>
</organism>